<evidence type="ECO:0000313" key="1">
    <source>
        <dbReference type="EMBL" id="MBD2343343.1"/>
    </source>
</evidence>
<evidence type="ECO:0000313" key="2">
    <source>
        <dbReference type="Proteomes" id="UP000607281"/>
    </source>
</evidence>
<reference evidence="1 2" key="1">
    <citation type="journal article" date="2020" name="ISME J.">
        <title>Comparative genomics reveals insights into cyanobacterial evolution and habitat adaptation.</title>
        <authorList>
            <person name="Chen M.Y."/>
            <person name="Teng W.K."/>
            <person name="Zhao L."/>
            <person name="Hu C.X."/>
            <person name="Zhou Y.K."/>
            <person name="Han B.P."/>
            <person name="Song L.R."/>
            <person name="Shu W.S."/>
        </authorList>
    </citation>
    <scope>NUCLEOTIDE SEQUENCE [LARGE SCALE GENOMIC DNA]</scope>
    <source>
        <strain evidence="1 2">FACHB-260</strain>
    </source>
</reference>
<comment type="caution">
    <text evidence="1">The sequence shown here is derived from an EMBL/GenBank/DDBJ whole genome shotgun (WGS) entry which is preliminary data.</text>
</comment>
<keyword evidence="2" id="KW-1185">Reference proteome</keyword>
<organism evidence="1 2">
    <name type="scientific">Anabaena subtropica FACHB-260</name>
    <dbReference type="NCBI Taxonomy" id="2692884"/>
    <lineage>
        <taxon>Bacteria</taxon>
        <taxon>Bacillati</taxon>
        <taxon>Cyanobacteriota</taxon>
        <taxon>Cyanophyceae</taxon>
        <taxon>Nostocales</taxon>
        <taxon>Nostocaceae</taxon>
        <taxon>Anabaena</taxon>
    </lineage>
</organism>
<proteinExistence type="predicted"/>
<accession>A0ABR8CKH5</accession>
<dbReference type="Proteomes" id="UP000607281">
    <property type="component" value="Unassembled WGS sequence"/>
</dbReference>
<protein>
    <submittedName>
        <fullName evidence="1">AAA-like domain-containing protein</fullName>
    </submittedName>
</protein>
<dbReference type="EMBL" id="JACJRF010000004">
    <property type="protein sequence ID" value="MBD2343343.1"/>
    <property type="molecule type" value="Genomic_DNA"/>
</dbReference>
<name>A0ABR8CKH5_9NOST</name>
<sequence length="50" mass="5905">MARILNHSVQHSYYFSNGYSIGLIYLKGNEVTPRCQLYRQYFSEKLGLMN</sequence>
<gene>
    <name evidence="1" type="ORF">H6G18_04180</name>
</gene>